<dbReference type="AlphaFoldDB" id="A0A2P2PDB8"/>
<accession>A0A2P2PDB8</accession>
<organism evidence="1">
    <name type="scientific">Rhizophora mucronata</name>
    <name type="common">Asiatic mangrove</name>
    <dbReference type="NCBI Taxonomy" id="61149"/>
    <lineage>
        <taxon>Eukaryota</taxon>
        <taxon>Viridiplantae</taxon>
        <taxon>Streptophyta</taxon>
        <taxon>Embryophyta</taxon>
        <taxon>Tracheophyta</taxon>
        <taxon>Spermatophyta</taxon>
        <taxon>Magnoliopsida</taxon>
        <taxon>eudicotyledons</taxon>
        <taxon>Gunneridae</taxon>
        <taxon>Pentapetalae</taxon>
        <taxon>rosids</taxon>
        <taxon>fabids</taxon>
        <taxon>Malpighiales</taxon>
        <taxon>Rhizophoraceae</taxon>
        <taxon>Rhizophora</taxon>
    </lineage>
</organism>
<sequence length="36" mass="4393">MSYLKMHNCLSCNLKYWLPCLYPFDILLLLYHSKDL</sequence>
<evidence type="ECO:0000313" key="1">
    <source>
        <dbReference type="EMBL" id="MBX52715.1"/>
    </source>
</evidence>
<protein>
    <submittedName>
        <fullName evidence="1">Uncharacterized protein</fullName>
    </submittedName>
</protein>
<proteinExistence type="predicted"/>
<reference evidence="1" key="1">
    <citation type="submission" date="2018-02" db="EMBL/GenBank/DDBJ databases">
        <title>Rhizophora mucronata_Transcriptome.</title>
        <authorList>
            <person name="Meera S.P."/>
            <person name="Sreeshan A."/>
            <person name="Augustine A."/>
        </authorList>
    </citation>
    <scope>NUCLEOTIDE SEQUENCE</scope>
    <source>
        <tissue evidence="1">Leaf</tissue>
    </source>
</reference>
<dbReference type="EMBL" id="GGEC01072231">
    <property type="protein sequence ID" value="MBX52715.1"/>
    <property type="molecule type" value="Transcribed_RNA"/>
</dbReference>
<name>A0A2P2PDB8_RHIMU</name>